<reference evidence="1 2" key="1">
    <citation type="submission" date="2019-01" db="EMBL/GenBank/DDBJ databases">
        <title>Sequencing of cultivated peanut Arachis hypogaea provides insights into genome evolution and oil improvement.</title>
        <authorList>
            <person name="Chen X."/>
        </authorList>
    </citation>
    <scope>NUCLEOTIDE SEQUENCE [LARGE SCALE GENOMIC DNA]</scope>
    <source>
        <strain evidence="2">cv. Fuhuasheng</strain>
        <tissue evidence="1">Leaves</tissue>
    </source>
</reference>
<organism evidence="1 2">
    <name type="scientific">Arachis hypogaea</name>
    <name type="common">Peanut</name>
    <dbReference type="NCBI Taxonomy" id="3818"/>
    <lineage>
        <taxon>Eukaryota</taxon>
        <taxon>Viridiplantae</taxon>
        <taxon>Streptophyta</taxon>
        <taxon>Embryophyta</taxon>
        <taxon>Tracheophyta</taxon>
        <taxon>Spermatophyta</taxon>
        <taxon>Magnoliopsida</taxon>
        <taxon>eudicotyledons</taxon>
        <taxon>Gunneridae</taxon>
        <taxon>Pentapetalae</taxon>
        <taxon>rosids</taxon>
        <taxon>fabids</taxon>
        <taxon>Fabales</taxon>
        <taxon>Fabaceae</taxon>
        <taxon>Papilionoideae</taxon>
        <taxon>50 kb inversion clade</taxon>
        <taxon>dalbergioids sensu lato</taxon>
        <taxon>Dalbergieae</taxon>
        <taxon>Pterocarpus clade</taxon>
        <taxon>Arachis</taxon>
    </lineage>
</organism>
<protein>
    <submittedName>
        <fullName evidence="1">Uncharacterized protein</fullName>
    </submittedName>
</protein>
<comment type="caution">
    <text evidence="1">The sequence shown here is derived from an EMBL/GenBank/DDBJ whole genome shotgun (WGS) entry which is preliminary data.</text>
</comment>
<dbReference type="Proteomes" id="UP000289738">
    <property type="component" value="Chromosome B08"/>
</dbReference>
<sequence length="195" mass="22112">MNAKHAVQTCILSHRWRNLWRLLPTLTLHFSHFWSIKTFTKFVSTLLTPRETSSAILNLDFECHCCIEPHVLKRIANYAISHKVCNLGISVKCDIVHIPQAVFSCKTLTSLKLSVCPRGYIYRNMLFSKLLNLMALMSLHLQHFTFCASSDSTSDRGTIGEGEGGVRWGERGEECIREGERVVMGREREGEVSVG</sequence>
<dbReference type="PANTHER" id="PTHR32212:SF269">
    <property type="entry name" value="F-BOX_RNI_FBD-LIKE DOMAIN PROTEIN"/>
    <property type="match status" value="1"/>
</dbReference>
<dbReference type="EMBL" id="SDMP01000018">
    <property type="protein sequence ID" value="RYQ95174.1"/>
    <property type="molecule type" value="Genomic_DNA"/>
</dbReference>
<gene>
    <name evidence="1" type="ORF">Ahy_B08g090235</name>
</gene>
<proteinExistence type="predicted"/>
<dbReference type="STRING" id="3818.A0A444XZT2"/>
<evidence type="ECO:0000313" key="1">
    <source>
        <dbReference type="EMBL" id="RYQ95174.1"/>
    </source>
</evidence>
<accession>A0A444XZT2</accession>
<dbReference type="AlphaFoldDB" id="A0A444XZT2"/>
<dbReference type="PANTHER" id="PTHR32212">
    <property type="entry name" value="CYCLIN-LIKE F-BOX"/>
    <property type="match status" value="1"/>
</dbReference>
<name>A0A444XZT2_ARAHY</name>
<keyword evidence="2" id="KW-1185">Reference proteome</keyword>
<evidence type="ECO:0000313" key="2">
    <source>
        <dbReference type="Proteomes" id="UP000289738"/>
    </source>
</evidence>